<dbReference type="AlphaFoldDB" id="A0A0B2UXG0"/>
<dbReference type="EMBL" id="JPKZ01002967">
    <property type="protein sequence ID" value="KHN74138.1"/>
    <property type="molecule type" value="Genomic_DNA"/>
</dbReference>
<gene>
    <name evidence="1" type="ORF">Tcan_06642</name>
</gene>
<reference evidence="1 2" key="1">
    <citation type="submission" date="2014-11" db="EMBL/GenBank/DDBJ databases">
        <title>Genetic blueprint of the zoonotic pathogen Toxocara canis.</title>
        <authorList>
            <person name="Zhu X.-Q."/>
            <person name="Korhonen P.K."/>
            <person name="Cai H."/>
            <person name="Young N.D."/>
            <person name="Nejsum P."/>
            <person name="von Samson-Himmelstjerna G."/>
            <person name="Boag P.R."/>
            <person name="Tan P."/>
            <person name="Li Q."/>
            <person name="Min J."/>
            <person name="Yang Y."/>
            <person name="Wang X."/>
            <person name="Fang X."/>
            <person name="Hall R.S."/>
            <person name="Hofmann A."/>
            <person name="Sternberg P.W."/>
            <person name="Jex A.R."/>
            <person name="Gasser R.B."/>
        </authorList>
    </citation>
    <scope>NUCLEOTIDE SEQUENCE [LARGE SCALE GENOMIC DNA]</scope>
    <source>
        <strain evidence="1">PN_DK_2014</strain>
    </source>
</reference>
<dbReference type="Proteomes" id="UP000031036">
    <property type="component" value="Unassembled WGS sequence"/>
</dbReference>
<comment type="caution">
    <text evidence="1">The sequence shown here is derived from an EMBL/GenBank/DDBJ whole genome shotgun (WGS) entry which is preliminary data.</text>
</comment>
<sequence length="385" mass="44162">MEDVPSGSFAQDEDVSLCTPLKIYPLGGERAQELAYPPITYHYSVGANARHVYVIGSLTENNHSQLYVWDLHRGSARNYTIFYLQPHALIKHLYEIEKTRGMLVCKTDTSFLIYGIRISHEFATISVDQLLLSYPASGNQFWSSARAGNGIIFMAERINNHSLYVAYIHFDQPVRRVLLTSSADTLRFSGQPWVYGHHIYLFETSTNGNDDGKCLTGRLVRTDIKYGRFELIDTKFDKTGHFPEDSYGCMPHRVKHVERDGCLWVISETAKPAVLSIENDFKSVCSVSMLNMNTLKWKKLGWCFEAEFDQLTLDVTPQGTVVLLKKLFSKRYTQAFVDSFYFIKTRNPDTLLMQSFLAMIKYFPTIRKAPIWTTRQLGIPTHLLF</sequence>
<evidence type="ECO:0000313" key="2">
    <source>
        <dbReference type="Proteomes" id="UP000031036"/>
    </source>
</evidence>
<evidence type="ECO:0000313" key="1">
    <source>
        <dbReference type="EMBL" id="KHN74138.1"/>
    </source>
</evidence>
<protein>
    <submittedName>
        <fullName evidence="1">Uncharacterized protein</fullName>
    </submittedName>
</protein>
<name>A0A0B2UXG0_TOXCA</name>
<dbReference type="InterPro" id="IPR011043">
    <property type="entry name" value="Gal_Oxase/kelch_b-propeller"/>
</dbReference>
<dbReference type="SUPFAM" id="SSF50965">
    <property type="entry name" value="Galactose oxidase, central domain"/>
    <property type="match status" value="1"/>
</dbReference>
<keyword evidence="2" id="KW-1185">Reference proteome</keyword>
<organism evidence="1 2">
    <name type="scientific">Toxocara canis</name>
    <name type="common">Canine roundworm</name>
    <dbReference type="NCBI Taxonomy" id="6265"/>
    <lineage>
        <taxon>Eukaryota</taxon>
        <taxon>Metazoa</taxon>
        <taxon>Ecdysozoa</taxon>
        <taxon>Nematoda</taxon>
        <taxon>Chromadorea</taxon>
        <taxon>Rhabditida</taxon>
        <taxon>Spirurina</taxon>
        <taxon>Ascaridomorpha</taxon>
        <taxon>Ascaridoidea</taxon>
        <taxon>Toxocaridae</taxon>
        <taxon>Toxocara</taxon>
    </lineage>
</organism>
<dbReference type="OMA" id="ITYHYSV"/>
<accession>A0A0B2UXG0</accession>
<dbReference type="OrthoDB" id="5810035at2759"/>
<proteinExistence type="predicted"/>